<dbReference type="PANTHER" id="PTHR13528">
    <property type="entry name" value="39S RIBOSOMAL PROTEIN L28, MITOCHONDRIAL"/>
    <property type="match status" value="1"/>
</dbReference>
<keyword evidence="3" id="KW-0687">Ribonucleoprotein</keyword>
<dbReference type="EMBL" id="JAUEPS010000012">
    <property type="protein sequence ID" value="KAK0460613.1"/>
    <property type="molecule type" value="Genomic_DNA"/>
</dbReference>
<dbReference type="GeneID" id="85356297"/>
<protein>
    <recommendedName>
        <fullName evidence="4">Large ribosomal subunit protein bL28c</fullName>
    </recommendedName>
    <alternativeName>
        <fullName evidence="5">Large ribosomal subunit protein bL28m</fullName>
    </alternativeName>
</protein>
<dbReference type="InterPro" id="IPR037147">
    <property type="entry name" value="Ribosomal_bL28_sf"/>
</dbReference>
<dbReference type="PANTHER" id="PTHR13528:SF2">
    <property type="entry name" value="LARGE RIBOSOMAL SUBUNIT PROTEIN BL28M"/>
    <property type="match status" value="1"/>
</dbReference>
<dbReference type="GO" id="GO:0005762">
    <property type="term" value="C:mitochondrial large ribosomal subunit"/>
    <property type="evidence" value="ECO:0007669"/>
    <property type="project" value="TreeGrafter"/>
</dbReference>
<evidence type="ECO:0000256" key="5">
    <source>
        <dbReference type="ARBA" id="ARBA00035269"/>
    </source>
</evidence>
<name>A0AA39N7S9_ARMTA</name>
<keyword evidence="2 6" id="KW-0689">Ribosomal protein</keyword>
<dbReference type="Gene3D" id="2.30.170.40">
    <property type="entry name" value="Ribosomal protein L28/L24"/>
    <property type="match status" value="1"/>
</dbReference>
<evidence type="ECO:0000256" key="2">
    <source>
        <dbReference type="ARBA" id="ARBA00022980"/>
    </source>
</evidence>
<gene>
    <name evidence="6" type="ORF">EV420DRAFT_1533163</name>
</gene>
<evidence type="ECO:0000256" key="4">
    <source>
        <dbReference type="ARBA" id="ARBA00035265"/>
    </source>
</evidence>
<dbReference type="InterPro" id="IPR001383">
    <property type="entry name" value="Ribosomal_bL28_bact-type"/>
</dbReference>
<comment type="caution">
    <text evidence="6">The sequence shown here is derived from an EMBL/GenBank/DDBJ whole genome shotgun (WGS) entry which is preliminary data.</text>
</comment>
<evidence type="ECO:0000313" key="6">
    <source>
        <dbReference type="EMBL" id="KAK0460613.1"/>
    </source>
</evidence>
<accession>A0AA39N7S9</accession>
<dbReference type="NCBIfam" id="TIGR00009">
    <property type="entry name" value="L28"/>
    <property type="match status" value="1"/>
</dbReference>
<keyword evidence="7" id="KW-1185">Reference proteome</keyword>
<evidence type="ECO:0000256" key="3">
    <source>
        <dbReference type="ARBA" id="ARBA00023274"/>
    </source>
</evidence>
<evidence type="ECO:0000313" key="7">
    <source>
        <dbReference type="Proteomes" id="UP001175211"/>
    </source>
</evidence>
<dbReference type="SUPFAM" id="SSF143800">
    <property type="entry name" value="L28p-like"/>
    <property type="match status" value="1"/>
</dbReference>
<dbReference type="GO" id="GO:0006412">
    <property type="term" value="P:translation"/>
    <property type="evidence" value="ECO:0007669"/>
    <property type="project" value="InterPro"/>
</dbReference>
<dbReference type="InterPro" id="IPR034704">
    <property type="entry name" value="Ribosomal_bL28/bL31-like_sf"/>
</dbReference>
<dbReference type="HAMAP" id="MF_00373">
    <property type="entry name" value="Ribosomal_bL28"/>
    <property type="match status" value="1"/>
</dbReference>
<organism evidence="6 7">
    <name type="scientific">Armillaria tabescens</name>
    <name type="common">Ringless honey mushroom</name>
    <name type="synonym">Agaricus tabescens</name>
    <dbReference type="NCBI Taxonomy" id="1929756"/>
    <lineage>
        <taxon>Eukaryota</taxon>
        <taxon>Fungi</taxon>
        <taxon>Dikarya</taxon>
        <taxon>Basidiomycota</taxon>
        <taxon>Agaricomycotina</taxon>
        <taxon>Agaricomycetes</taxon>
        <taxon>Agaricomycetidae</taxon>
        <taxon>Agaricales</taxon>
        <taxon>Marasmiineae</taxon>
        <taxon>Physalacriaceae</taxon>
        <taxon>Desarmillaria</taxon>
    </lineage>
</organism>
<evidence type="ECO:0000256" key="1">
    <source>
        <dbReference type="ARBA" id="ARBA00008760"/>
    </source>
</evidence>
<dbReference type="InterPro" id="IPR026569">
    <property type="entry name" value="Ribosomal_bL28"/>
</dbReference>
<comment type="similarity">
    <text evidence="1">Belongs to the bacterial ribosomal protein bL28 family.</text>
</comment>
<dbReference type="RefSeq" id="XP_060332652.1">
    <property type="nucleotide sequence ID" value="XM_060472749.1"/>
</dbReference>
<dbReference type="Proteomes" id="UP001175211">
    <property type="component" value="Unassembled WGS sequence"/>
</dbReference>
<dbReference type="Pfam" id="PF00830">
    <property type="entry name" value="Ribosomal_L28"/>
    <property type="match status" value="1"/>
</dbReference>
<dbReference type="FunFam" id="2.30.170.40:FF:000003">
    <property type="entry name" value="54S ribosomal protein L24"/>
    <property type="match status" value="1"/>
</dbReference>
<dbReference type="GO" id="GO:0003735">
    <property type="term" value="F:structural constituent of ribosome"/>
    <property type="evidence" value="ECO:0007669"/>
    <property type="project" value="InterPro"/>
</dbReference>
<sequence length="212" mass="24034">MRPTLSVLKVAVLSQPFKRSQLGIFQGKSKQYGNNVPFSKHKSRRTWLPNVQTKRIFSDALNQSVKLKVTTRALKTIKKHGGLDNYLTKGMKPSELSYEGMRLRVGVLDAIRTPLPANAQLRKSPAFLKEQKKTAGKARLAEIIEAQRAALNRVKLNRKPTLEDARKVRMEVMETLGLKVTPDRNRDNRRAILGFLHQRANSRQKVLLQGTS</sequence>
<reference evidence="6" key="1">
    <citation type="submission" date="2023-06" db="EMBL/GenBank/DDBJ databases">
        <authorList>
            <consortium name="Lawrence Berkeley National Laboratory"/>
            <person name="Ahrendt S."/>
            <person name="Sahu N."/>
            <person name="Indic B."/>
            <person name="Wong-Bajracharya J."/>
            <person name="Merenyi Z."/>
            <person name="Ke H.-M."/>
            <person name="Monk M."/>
            <person name="Kocsube S."/>
            <person name="Drula E."/>
            <person name="Lipzen A."/>
            <person name="Balint B."/>
            <person name="Henrissat B."/>
            <person name="Andreopoulos B."/>
            <person name="Martin F.M."/>
            <person name="Harder C.B."/>
            <person name="Rigling D."/>
            <person name="Ford K.L."/>
            <person name="Foster G.D."/>
            <person name="Pangilinan J."/>
            <person name="Papanicolaou A."/>
            <person name="Barry K."/>
            <person name="LaButti K."/>
            <person name="Viragh M."/>
            <person name="Koriabine M."/>
            <person name="Yan M."/>
            <person name="Riley R."/>
            <person name="Champramary S."/>
            <person name="Plett K.L."/>
            <person name="Tsai I.J."/>
            <person name="Slot J."/>
            <person name="Sipos G."/>
            <person name="Plett J."/>
            <person name="Nagy L.G."/>
            <person name="Grigoriev I.V."/>
        </authorList>
    </citation>
    <scope>NUCLEOTIDE SEQUENCE</scope>
    <source>
        <strain evidence="6">CCBAS 213</strain>
    </source>
</reference>
<proteinExistence type="inferred from homology"/>
<dbReference type="AlphaFoldDB" id="A0AA39N7S9"/>